<accession>A0A0C3R9U9</accession>
<name>A0A0C3R9U9_9PORP</name>
<protein>
    <submittedName>
        <fullName evidence="4">Protein tyrosine phosphatase</fullName>
    </submittedName>
</protein>
<dbReference type="Gene3D" id="3.90.190.10">
    <property type="entry name" value="Protein tyrosine phosphatase superfamily"/>
    <property type="match status" value="1"/>
</dbReference>
<dbReference type="PANTHER" id="PTHR31126:SF72">
    <property type="entry name" value="DUAL SPECIFICITY PROTEIN PHOSPHATASE TPBA"/>
    <property type="match status" value="1"/>
</dbReference>
<comment type="caution">
    <text evidence="4">The sequence shown here is derived from an EMBL/GenBank/DDBJ whole genome shotgun (WGS) entry which is preliminary data.</text>
</comment>
<dbReference type="Pfam" id="PF03162">
    <property type="entry name" value="Y_phosphatase2"/>
    <property type="match status" value="1"/>
</dbReference>
<dbReference type="InterPro" id="IPR004861">
    <property type="entry name" value="Siw14-like"/>
</dbReference>
<evidence type="ECO:0000256" key="1">
    <source>
        <dbReference type="ARBA" id="ARBA00009580"/>
    </source>
</evidence>
<sequence>MHKFVFDKNKVMVEKITVPGSRLKNCYRIDKDVYRSDQPSYRDFRALEQFGIKEVLNLRNRHNDKDEARGTDIKLHRLRMKASKMNQDDLLEAMRILRDREGPILIHCWHGSDRTGAVCAMYQILFLGISKEDAVNAMVDGEYGFHMIFDQLIDMLHGTDVEHMKQALGIS</sequence>
<dbReference type="OrthoDB" id="9814896at2"/>
<dbReference type="GO" id="GO:0016791">
    <property type="term" value="F:phosphatase activity"/>
    <property type="evidence" value="ECO:0007669"/>
    <property type="project" value="TreeGrafter"/>
</dbReference>
<dbReference type="InterPro" id="IPR016130">
    <property type="entry name" value="Tyr_Pase_AS"/>
</dbReference>
<dbReference type="Proteomes" id="UP000031980">
    <property type="component" value="Unassembled WGS sequence"/>
</dbReference>
<evidence type="ECO:0000259" key="2">
    <source>
        <dbReference type="PROSITE" id="PS50056"/>
    </source>
</evidence>
<dbReference type="AlphaFoldDB" id="A0A0C3R9U9"/>
<gene>
    <name evidence="4" type="ORF">BA92_00440</name>
    <name evidence="3" type="ORF">IE90_05630</name>
</gene>
<evidence type="ECO:0000313" key="3">
    <source>
        <dbReference type="EMBL" id="KIO46275.1"/>
    </source>
</evidence>
<keyword evidence="6" id="KW-1185">Reference proteome</keyword>
<comment type="similarity">
    <text evidence="1">Belongs to the protein-tyrosine phosphatase family.</text>
</comment>
<dbReference type="EMBL" id="JPIT01000016">
    <property type="protein sequence ID" value="KIO46275.1"/>
    <property type="molecule type" value="Genomic_DNA"/>
</dbReference>
<evidence type="ECO:0000313" key="6">
    <source>
        <dbReference type="Proteomes" id="UP000031980"/>
    </source>
</evidence>
<dbReference type="EMBL" id="JPIU01000014">
    <property type="protein sequence ID" value="KIO47520.1"/>
    <property type="molecule type" value="Genomic_DNA"/>
</dbReference>
<dbReference type="PROSITE" id="PS00383">
    <property type="entry name" value="TYR_PHOSPHATASE_1"/>
    <property type="match status" value="1"/>
</dbReference>
<dbReference type="PANTHER" id="PTHR31126">
    <property type="entry name" value="TYROSINE-PROTEIN PHOSPHATASE"/>
    <property type="match status" value="1"/>
</dbReference>
<evidence type="ECO:0000313" key="4">
    <source>
        <dbReference type="EMBL" id="KIO47520.1"/>
    </source>
</evidence>
<evidence type="ECO:0000313" key="5">
    <source>
        <dbReference type="Proteomes" id="UP000031937"/>
    </source>
</evidence>
<feature type="domain" description="Tyrosine specific protein phosphatases" evidence="2">
    <location>
        <begin position="88"/>
        <end position="153"/>
    </location>
</feature>
<dbReference type="InterPro" id="IPR000387">
    <property type="entry name" value="Tyr_Pase_dom"/>
</dbReference>
<dbReference type="InterPro" id="IPR029021">
    <property type="entry name" value="Prot-tyrosine_phosphatase-like"/>
</dbReference>
<organism evidence="4 6">
    <name type="scientific">Sanguibacteroides justesenii</name>
    <dbReference type="NCBI Taxonomy" id="1547597"/>
    <lineage>
        <taxon>Bacteria</taxon>
        <taxon>Pseudomonadati</taxon>
        <taxon>Bacteroidota</taxon>
        <taxon>Bacteroidia</taxon>
        <taxon>Bacteroidales</taxon>
        <taxon>Porphyromonadaceae</taxon>
        <taxon>Sanguibacteroides</taxon>
    </lineage>
</organism>
<dbReference type="PROSITE" id="PS50056">
    <property type="entry name" value="TYR_PHOSPHATASE_2"/>
    <property type="match status" value="1"/>
</dbReference>
<dbReference type="Proteomes" id="UP000031937">
    <property type="component" value="Unassembled WGS sequence"/>
</dbReference>
<reference evidence="4 6" key="1">
    <citation type="submission" date="2014-07" db="EMBL/GenBank/DDBJ databases">
        <title>Porphyromonadaceae bacterium OUH 308042 = ATCC BAA-2681 = DSM 28342 draft genome.</title>
        <authorList>
            <person name="Sydenham T.V."/>
            <person name="Hasman H."/>
            <person name="Justensen U.S."/>
        </authorList>
    </citation>
    <scope>NUCLEOTIDE SEQUENCE [LARGE SCALE GENOMIC DNA]</scope>
    <source>
        <strain evidence="4 6">OUH 308042</strain>
    </source>
</reference>
<dbReference type="SUPFAM" id="SSF52799">
    <property type="entry name" value="(Phosphotyrosine protein) phosphatases II"/>
    <property type="match status" value="1"/>
</dbReference>
<proteinExistence type="inferred from homology"/>
<reference evidence="3 5" key="2">
    <citation type="submission" date="2014-07" db="EMBL/GenBank/DDBJ databases">
        <title>Porphyromonadaceae bacterium OUH 334697 = ATCC BAA-2682 = DSM 28341 draft genome.</title>
        <authorList>
            <person name="Sydenham T.V."/>
            <person name="Hasman H."/>
            <person name="Justesen U.S."/>
        </authorList>
    </citation>
    <scope>NUCLEOTIDE SEQUENCE [LARGE SCALE GENOMIC DNA]</scope>
    <source>
        <strain evidence="3 5">OUH 334697</strain>
    </source>
</reference>